<dbReference type="Gene3D" id="3.10.490.10">
    <property type="entry name" value="Gamma-glutamyl cyclotransferase-like"/>
    <property type="match status" value="1"/>
</dbReference>
<dbReference type="InterPro" id="IPR053844">
    <property type="entry name" value="AH_C"/>
</dbReference>
<accession>A0A059KHT2</accession>
<dbReference type="InterPro" id="IPR024507">
    <property type="entry name" value="AtzH-like"/>
</dbReference>
<dbReference type="Gene3D" id="1.20.58.1700">
    <property type="match status" value="1"/>
</dbReference>
<dbReference type="SUPFAM" id="SSF75304">
    <property type="entry name" value="Amidase signature (AS) enzymes"/>
    <property type="match status" value="1"/>
</dbReference>
<dbReference type="RefSeq" id="WP_076458985.1">
    <property type="nucleotide sequence ID" value="NZ_AZRA01000111.1"/>
</dbReference>
<keyword evidence="3" id="KW-0378">Hydrolase</keyword>
<dbReference type="PANTHER" id="PTHR11895:SF169">
    <property type="entry name" value="GLUTAMYL-TRNA(GLN) AMIDOTRANSFERASE"/>
    <property type="match status" value="1"/>
</dbReference>
<dbReference type="EMBL" id="AZRA01000111">
    <property type="protein sequence ID" value="KDB50789.1"/>
    <property type="molecule type" value="Genomic_DNA"/>
</dbReference>
<dbReference type="PANTHER" id="PTHR11895">
    <property type="entry name" value="TRANSAMIDASE"/>
    <property type="match status" value="1"/>
</dbReference>
<dbReference type="Gene3D" id="3.10.450.50">
    <property type="match status" value="1"/>
</dbReference>
<evidence type="ECO:0000259" key="2">
    <source>
        <dbReference type="Pfam" id="PF21986"/>
    </source>
</evidence>
<keyword evidence="4" id="KW-1185">Reference proteome</keyword>
<dbReference type="NCBIfam" id="NF006043">
    <property type="entry name" value="PRK08186.1"/>
    <property type="match status" value="1"/>
</dbReference>
<dbReference type="eggNOG" id="COG0154">
    <property type="taxonomic scope" value="Bacteria"/>
</dbReference>
<dbReference type="GO" id="GO:0016787">
    <property type="term" value="F:hydrolase activity"/>
    <property type="evidence" value="ECO:0007669"/>
    <property type="project" value="UniProtKB-KW"/>
</dbReference>
<feature type="domain" description="Amidase" evidence="1">
    <location>
        <begin position="48"/>
        <end position="453"/>
    </location>
</feature>
<dbReference type="PATRIC" id="fig|1286631.3.peg.3509"/>
<dbReference type="AlphaFoldDB" id="A0A059KHT2"/>
<dbReference type="Pfam" id="PF21986">
    <property type="entry name" value="AH_C"/>
    <property type="match status" value="1"/>
</dbReference>
<dbReference type="InterPro" id="IPR014085">
    <property type="entry name" value="Allophanate_hydrolase"/>
</dbReference>
<dbReference type="Proteomes" id="UP000026714">
    <property type="component" value="Unassembled WGS sequence"/>
</dbReference>
<feature type="domain" description="Allophanate hydrolase C-terminal" evidence="2">
    <location>
        <begin position="496"/>
        <end position="620"/>
    </location>
</feature>
<dbReference type="InterPro" id="IPR032710">
    <property type="entry name" value="NTF2-like_dom_sf"/>
</dbReference>
<dbReference type="Pfam" id="PF01425">
    <property type="entry name" value="Amidase"/>
    <property type="match status" value="1"/>
</dbReference>
<reference evidence="3 4" key="1">
    <citation type="journal article" date="2014" name="FEMS Microbiol. Ecol.">
        <title>Sphaerotilus natans encrusted with nanoball-shaped Fe(III) oxide minerals formed by nitrate-reducing mixotrophic Fe(II) oxidation.</title>
        <authorList>
            <person name="Park S."/>
            <person name="Kim D.H."/>
            <person name="Lee J.H."/>
            <person name="Hur H.G."/>
        </authorList>
    </citation>
    <scope>NUCLEOTIDE SEQUENCE [LARGE SCALE GENOMIC DNA]</scope>
    <source>
        <strain evidence="3 4">DSM 6575</strain>
    </source>
</reference>
<dbReference type="STRING" id="34103.SAMN05421778_11784"/>
<dbReference type="InterPro" id="IPR023631">
    <property type="entry name" value="Amidase_dom"/>
</dbReference>
<dbReference type="InterPro" id="IPR000120">
    <property type="entry name" value="Amidase"/>
</dbReference>
<proteinExistence type="predicted"/>
<evidence type="ECO:0000313" key="3">
    <source>
        <dbReference type="EMBL" id="KDB50789.1"/>
    </source>
</evidence>
<dbReference type="InterPro" id="IPR036928">
    <property type="entry name" value="AS_sf"/>
</dbReference>
<comment type="caution">
    <text evidence="3">The sequence shown here is derived from an EMBL/GenBank/DDBJ whole genome shotgun (WGS) entry which is preliminary data.</text>
</comment>
<evidence type="ECO:0000313" key="4">
    <source>
        <dbReference type="Proteomes" id="UP000026714"/>
    </source>
</evidence>
<sequence length="774" mass="80866">MTTRPHALPVTIADWLAAYRDGAQAHALIPALAAQLDAGDPAWILRCDAAHLQAQLDRLAALQRQGHVLPLAGVPFAVKDNIDVAGLPTTAACPDFERRPDRHASVVQRLLDAGAILMGKTNLDQFATGLVGTRSPHGAVPCTLDPTRISGGSSSGSASVVARGLVPFALGTDTAGSGRVPAGFNHLVGLKPTPGRVGMNGVLPACRTLDVVSVFALTVADAAQVMAIIEGDDGGPVFHAAVPRPAWLGRQGQPLRVGVPAELSALDAALGYPQAWGAALARLATLSPTAAGDSPAWAGEGVTIVPVDMAPFDAVAALLYDGPWVAERHSVVRTLMDQQPEALDPTVRQVIERARDFDATAAFEARYQLAALARRTEAVWQDMDVLLVPTAPTHPTLAEVAAEPVRRNSALGRYTNFVNLLGLAALAVPAGETPSGLPFGVTWVAPGGSDAALAMLGACWQLAAPPGRQPAGAGLPAPAPDALRPLQLPASAPTMALAVVGAHLQGMPLHGQLVERGARLLARTRTAPRYRLHALPGTVPPKPGLARVADDETGHAIEVEVHEIALDQIGSFLALIPPPLGLGTIELADGRQVKGFICEPAALRGAPDVSRFGGWRGYMAAAGGSQAPAPLHTAPPPAAGLTPQALDLPSTHAELPALFEAYEAALMANDIAALTGFFWDDERVTRYGIADRQWGATALAAWRAGVPSPDFSRRLQHLRLLGLGADVAVIQVEFLRSDSVLRGFQTQVWARLAGQGWKIAAAHVSMIEWTPFPD</sequence>
<dbReference type="Gene3D" id="3.90.1300.10">
    <property type="entry name" value="Amidase signature (AS) domain"/>
    <property type="match status" value="1"/>
</dbReference>
<gene>
    <name evidence="3" type="ORF">X805_35950</name>
</gene>
<organism evidence="3 4">
    <name type="scientific">Sphaerotilus natans subsp. natans DSM 6575</name>
    <dbReference type="NCBI Taxonomy" id="1286631"/>
    <lineage>
        <taxon>Bacteria</taxon>
        <taxon>Pseudomonadati</taxon>
        <taxon>Pseudomonadota</taxon>
        <taxon>Betaproteobacteria</taxon>
        <taxon>Burkholderiales</taxon>
        <taxon>Sphaerotilaceae</taxon>
        <taxon>Sphaerotilus</taxon>
    </lineage>
</organism>
<name>A0A059KHT2_9BURK</name>
<protein>
    <submittedName>
        <fullName evidence="3">Allophanate hydrolase</fullName>
    </submittedName>
</protein>
<evidence type="ECO:0000259" key="1">
    <source>
        <dbReference type="Pfam" id="PF01425"/>
    </source>
</evidence>
<dbReference type="SUPFAM" id="SSF54427">
    <property type="entry name" value="NTF2-like"/>
    <property type="match status" value="1"/>
</dbReference>
<dbReference type="NCBIfam" id="TIGR02713">
    <property type="entry name" value="allophanate_hyd"/>
    <property type="match status" value="1"/>
</dbReference>
<dbReference type="Pfam" id="PF11533">
    <property type="entry name" value="AtzH-like"/>
    <property type="match status" value="1"/>
</dbReference>